<evidence type="ECO:0000313" key="2">
    <source>
        <dbReference type="Proteomes" id="UP000004705"/>
    </source>
</evidence>
<dbReference type="HOGENOM" id="CLU_2303967_0_0_11"/>
<dbReference type="Proteomes" id="UP000004705">
    <property type="component" value="Chromosome"/>
</dbReference>
<sequence length="100" mass="10548">MSVGVQSENTKRGMGGLDGLYAVYEQGRYEFWEETEVAGYPAAFSATVDQRAEGRCQLAVGIADDMSFTANAYIGDNPDAACQAATELAAGVIQTLGGDR</sequence>
<dbReference type="EMBL" id="CM001466">
    <property type="protein sequence ID" value="EHY88752.1"/>
    <property type="molecule type" value="Genomic_DNA"/>
</dbReference>
<evidence type="ECO:0000313" key="1">
    <source>
        <dbReference type="EMBL" id="EHY88752.1"/>
    </source>
</evidence>
<accession>H8GCB8</accession>
<organism evidence="1 2">
    <name type="scientific">Saccharomonospora azurea NA-128</name>
    <dbReference type="NCBI Taxonomy" id="882081"/>
    <lineage>
        <taxon>Bacteria</taxon>
        <taxon>Bacillati</taxon>
        <taxon>Actinomycetota</taxon>
        <taxon>Actinomycetes</taxon>
        <taxon>Pseudonocardiales</taxon>
        <taxon>Pseudonocardiaceae</taxon>
        <taxon>Saccharomonospora</taxon>
    </lineage>
</organism>
<evidence type="ECO:0008006" key="3">
    <source>
        <dbReference type="Google" id="ProtNLM"/>
    </source>
</evidence>
<protein>
    <recommendedName>
        <fullName evidence="3">PknH-like extracellular domain-containing protein</fullName>
    </recommendedName>
</protein>
<dbReference type="AlphaFoldDB" id="H8GCB8"/>
<keyword evidence="2" id="KW-1185">Reference proteome</keyword>
<reference evidence="1 2" key="1">
    <citation type="journal article" date="2012" name="Stand. Genomic Sci.">
        <title>Genome sequence of the soil bacterium Saccharomonospora azurea type strain (NA-128(T)).</title>
        <authorList>
            <person name="Klenk H.P."/>
            <person name="Held B."/>
            <person name="Lucas S."/>
            <person name="Lapidus A."/>
            <person name="Copeland A."/>
            <person name="Hammon N."/>
            <person name="Pitluck S."/>
            <person name="Goodwin L.A."/>
            <person name="Han C."/>
            <person name="Tapia R."/>
            <person name="Brambilla E.M."/>
            <person name="Potter G."/>
            <person name="Land M."/>
            <person name="Ivanova N."/>
            <person name="Rohde M."/>
            <person name="Goker M."/>
            <person name="Detter J.C."/>
            <person name="Kyrpides N.C."/>
            <person name="Woyke T."/>
        </authorList>
    </citation>
    <scope>NUCLEOTIDE SEQUENCE [LARGE SCALE GENOMIC DNA]</scope>
    <source>
        <strain evidence="1 2">NA-128</strain>
    </source>
</reference>
<name>H8GCB8_9PSEU</name>
<gene>
    <name evidence="1" type="ORF">SacazDRAFT_01834</name>
</gene>
<proteinExistence type="predicted"/>
<dbReference type="Pfam" id="PF12079">
    <property type="entry name" value="DUF3558"/>
    <property type="match status" value="1"/>
</dbReference>
<dbReference type="InterPro" id="IPR024520">
    <property type="entry name" value="DUF3558"/>
</dbReference>